<evidence type="ECO:0000256" key="1">
    <source>
        <dbReference type="ARBA" id="ARBA00022628"/>
    </source>
</evidence>
<dbReference type="UniPathway" id="UPA00560"/>
<keyword evidence="2 5" id="KW-0456">Lyase</keyword>
<evidence type="ECO:0000256" key="5">
    <source>
        <dbReference type="HAMAP-Rule" id="MF_00601"/>
    </source>
</evidence>
<dbReference type="EMBL" id="WSSB01000006">
    <property type="protein sequence ID" value="MXR36874.1"/>
    <property type="molecule type" value="Genomic_DNA"/>
</dbReference>
<feature type="binding site" evidence="5">
    <location>
        <position position="214"/>
    </location>
    <ligand>
        <name>adenosylcob(III)alamin</name>
        <dbReference type="ChEBI" id="CHEBI:18408"/>
    </ligand>
</feature>
<dbReference type="Gene3D" id="3.40.50.11240">
    <property type="entry name" value="Ethanolamine ammonia-lyase light chain (EutC)"/>
    <property type="match status" value="1"/>
</dbReference>
<dbReference type="InterPro" id="IPR042251">
    <property type="entry name" value="EutC_C"/>
</dbReference>
<dbReference type="Pfam" id="PF05985">
    <property type="entry name" value="EutC"/>
    <property type="match status" value="1"/>
</dbReference>
<proteinExistence type="inferred from homology"/>
<reference evidence="6 7" key="1">
    <citation type="submission" date="2019-12" db="EMBL/GenBank/DDBJ databases">
        <title>Neisseriaceae gen. nov. sp. Genome sequencing and assembly.</title>
        <authorList>
            <person name="Liu Z."/>
            <person name="Li A."/>
        </authorList>
    </citation>
    <scope>NUCLEOTIDE SEQUENCE [LARGE SCALE GENOMIC DNA]</scope>
    <source>
        <strain evidence="6 7">B2N2-7</strain>
    </source>
</reference>
<dbReference type="GO" id="GO:0031419">
    <property type="term" value="F:cobalamin binding"/>
    <property type="evidence" value="ECO:0007669"/>
    <property type="project" value="UniProtKB-UniRule"/>
</dbReference>
<dbReference type="Gene3D" id="1.10.30.40">
    <property type="entry name" value="Ethanolamine ammonia-lyase light chain (EutC), N-terminal domain"/>
    <property type="match status" value="1"/>
</dbReference>
<protein>
    <recommendedName>
        <fullName evidence="5">Ethanolamine ammonia-lyase small subunit</fullName>
        <shortName evidence="5">EAL small subunit</shortName>
        <ecNumber evidence="5">4.3.1.7</ecNumber>
    </recommendedName>
</protein>
<dbReference type="NCBIfam" id="NF003971">
    <property type="entry name" value="PRK05465.1"/>
    <property type="match status" value="1"/>
</dbReference>
<comment type="function">
    <text evidence="5">Catalyzes the deamination of various vicinal amino-alcohols to oxo compounds. Allows this organism to utilize ethanolamine as the sole source of nitrogen and carbon in the presence of external vitamin B12.</text>
</comment>
<comment type="subunit">
    <text evidence="5">The basic unit is a heterodimer which dimerizes to form tetramers. The heterotetramers trimerize; 6 large subunits form a core ring with 6 small subunits projecting outwards.</text>
</comment>
<evidence type="ECO:0000256" key="3">
    <source>
        <dbReference type="ARBA" id="ARBA00023285"/>
    </source>
</evidence>
<comment type="catalytic activity">
    <reaction evidence="5">
        <text>ethanolamine = acetaldehyde + NH4(+)</text>
        <dbReference type="Rhea" id="RHEA:15313"/>
        <dbReference type="ChEBI" id="CHEBI:15343"/>
        <dbReference type="ChEBI" id="CHEBI:28938"/>
        <dbReference type="ChEBI" id="CHEBI:57603"/>
        <dbReference type="EC" id="4.3.1.7"/>
    </reaction>
</comment>
<dbReference type="GO" id="GO:0008851">
    <property type="term" value="F:ethanolamine ammonia-lyase activity"/>
    <property type="evidence" value="ECO:0007669"/>
    <property type="project" value="UniProtKB-UniRule"/>
</dbReference>
<evidence type="ECO:0000256" key="4">
    <source>
        <dbReference type="ARBA" id="ARBA00024446"/>
    </source>
</evidence>
<dbReference type="HAMAP" id="MF_00601">
    <property type="entry name" value="EutC"/>
    <property type="match status" value="1"/>
</dbReference>
<evidence type="ECO:0000256" key="2">
    <source>
        <dbReference type="ARBA" id="ARBA00023239"/>
    </source>
</evidence>
<name>A0A845BNN8_9NEIS</name>
<dbReference type="InterPro" id="IPR042255">
    <property type="entry name" value="EutC_N"/>
</dbReference>
<keyword evidence="3 5" id="KW-0170">Cobalt</keyword>
<evidence type="ECO:0000313" key="6">
    <source>
        <dbReference type="EMBL" id="MXR36874.1"/>
    </source>
</evidence>
<dbReference type="EC" id="4.3.1.7" evidence="5"/>
<dbReference type="Proteomes" id="UP000467214">
    <property type="component" value="Unassembled WGS sequence"/>
</dbReference>
<dbReference type="PIRSF" id="PIRSF018982">
    <property type="entry name" value="EutC"/>
    <property type="match status" value="1"/>
</dbReference>
<comment type="caution">
    <text evidence="6">The sequence shown here is derived from an EMBL/GenBank/DDBJ whole genome shotgun (WGS) entry which is preliminary data.</text>
</comment>
<evidence type="ECO:0000313" key="7">
    <source>
        <dbReference type="Proteomes" id="UP000467214"/>
    </source>
</evidence>
<dbReference type="GO" id="GO:0031471">
    <property type="term" value="C:ethanolamine degradation polyhedral organelle"/>
    <property type="evidence" value="ECO:0007669"/>
    <property type="project" value="UniProtKB-UniRule"/>
</dbReference>
<comment type="cofactor">
    <cofactor evidence="5">
        <name>adenosylcob(III)alamin</name>
        <dbReference type="ChEBI" id="CHEBI:18408"/>
    </cofactor>
    <text evidence="5">Binds between the large and small subunits.</text>
</comment>
<dbReference type="PANTHER" id="PTHR39330:SF1">
    <property type="entry name" value="ETHANOLAMINE AMMONIA-LYASE SMALL SUBUNIT"/>
    <property type="match status" value="1"/>
</dbReference>
<dbReference type="GO" id="GO:0046336">
    <property type="term" value="P:ethanolamine catabolic process"/>
    <property type="evidence" value="ECO:0007669"/>
    <property type="project" value="UniProtKB-UniRule"/>
</dbReference>
<comment type="similarity">
    <text evidence="5">Belongs to the EutC family.</text>
</comment>
<comment type="subcellular location">
    <subcellularLocation>
        <location evidence="5">Bacterial microcompartment</location>
    </subcellularLocation>
</comment>
<gene>
    <name evidence="5 6" type="primary">eutC</name>
    <name evidence="6" type="ORF">GQF02_07805</name>
</gene>
<dbReference type="InterPro" id="IPR009246">
    <property type="entry name" value="EutC"/>
</dbReference>
<dbReference type="RefSeq" id="WP_160796155.1">
    <property type="nucleotide sequence ID" value="NZ_WSSB01000006.1"/>
</dbReference>
<dbReference type="GO" id="GO:0009350">
    <property type="term" value="C:ethanolamine ammonia-lyase complex"/>
    <property type="evidence" value="ECO:0007669"/>
    <property type="project" value="UniProtKB-UniRule"/>
</dbReference>
<dbReference type="AlphaFoldDB" id="A0A845BNN8"/>
<keyword evidence="1 5" id="KW-0846">Cobalamin</keyword>
<accession>A0A845BNN8</accession>
<organism evidence="6 7">
    <name type="scientific">Craterilacuibacter sinensis</name>
    <dbReference type="NCBI Taxonomy" id="2686017"/>
    <lineage>
        <taxon>Bacteria</taxon>
        <taxon>Pseudomonadati</taxon>
        <taxon>Pseudomonadota</taxon>
        <taxon>Betaproteobacteria</taxon>
        <taxon>Neisseriales</taxon>
        <taxon>Neisseriaceae</taxon>
        <taxon>Craterilacuibacter</taxon>
    </lineage>
</organism>
<feature type="binding site" evidence="5">
    <location>
        <position position="185"/>
    </location>
    <ligand>
        <name>adenosylcob(III)alamin</name>
        <dbReference type="ChEBI" id="CHEBI:18408"/>
    </ligand>
</feature>
<dbReference type="GO" id="GO:0006520">
    <property type="term" value="P:amino acid metabolic process"/>
    <property type="evidence" value="ECO:0007669"/>
    <property type="project" value="InterPro"/>
</dbReference>
<sequence>MKQDILRLCTAVAEDAWSAERQHTVARIALGRSGVSLPTRQTLSFALDHARARDAVHGELDMPALARALAGLGLPLLQVHSAAPDRACYLQRPDLGRKLSASSRSALLAAAPAGGCDVVFVLGDGLSARAVASHAPRLLEALLPALRREGWSLGPLVLASQARVALGDEVGAVLGARMLVMLIGERPGLSSPDSLGVYLTAAPRVGLSDAARNCISNVRPDGLSYPLAAYKLMWLLRAARRDGSGVALKDGSAAEAAYLALQAVVGVQQGAGKPVIS</sequence>
<feature type="binding site" evidence="5">
    <location>
        <position position="164"/>
    </location>
    <ligand>
        <name>adenosylcob(III)alamin</name>
        <dbReference type="ChEBI" id="CHEBI:18408"/>
    </ligand>
</feature>
<dbReference type="PANTHER" id="PTHR39330">
    <property type="entry name" value="ETHANOLAMINE AMMONIA-LYASE LIGHT CHAIN"/>
    <property type="match status" value="1"/>
</dbReference>
<keyword evidence="7" id="KW-1185">Reference proteome</keyword>
<comment type="pathway">
    <text evidence="5">Amine and polyamine degradation; ethanolamine degradation.</text>
</comment>
<keyword evidence="4 5" id="KW-1283">Bacterial microcompartment</keyword>